<protein>
    <recommendedName>
        <fullName evidence="2">histidine kinase</fullName>
        <ecNumber evidence="2">2.7.13.3</ecNumber>
    </recommendedName>
</protein>
<evidence type="ECO:0000259" key="10">
    <source>
        <dbReference type="PROSITE" id="PS50109"/>
    </source>
</evidence>
<organism evidence="12 13">
    <name type="scientific">Parvularcula dongshanensis</name>
    <dbReference type="NCBI Taxonomy" id="1173995"/>
    <lineage>
        <taxon>Bacteria</taxon>
        <taxon>Pseudomonadati</taxon>
        <taxon>Pseudomonadota</taxon>
        <taxon>Alphaproteobacteria</taxon>
        <taxon>Parvularculales</taxon>
        <taxon>Parvularculaceae</taxon>
        <taxon>Parvularcula</taxon>
    </lineage>
</organism>
<proteinExistence type="predicted"/>
<reference evidence="12 13" key="1">
    <citation type="submission" date="2020-08" db="EMBL/GenBank/DDBJ databases">
        <title>Genomic Encyclopedia of Type Strains, Phase IV (KMG-IV): sequencing the most valuable type-strain genomes for metagenomic binning, comparative biology and taxonomic classification.</title>
        <authorList>
            <person name="Goeker M."/>
        </authorList>
    </citation>
    <scope>NUCLEOTIDE SEQUENCE [LARGE SCALE GENOMIC DNA]</scope>
    <source>
        <strain evidence="12 13">DSM 102850</strain>
    </source>
</reference>
<keyword evidence="7" id="KW-0067">ATP-binding</keyword>
<accession>A0A840I547</accession>
<dbReference type="InterPro" id="IPR005467">
    <property type="entry name" value="His_kinase_dom"/>
</dbReference>
<keyword evidence="6 12" id="KW-0418">Kinase</keyword>
<dbReference type="EC" id="2.7.13.3" evidence="2"/>
<sequence length="348" mass="36903">MPDSLPFVLYIDDDPGLASLAGRALQRRGFGFAHAESGADGLARLGAGGVDVVALDHFMPDETGLDVLPKIRSLPDAPPVVYVTGSDDSRVAVAALKAGAADYVWKDVNGEYRELLAESILAVFEQERLRRAKVAAEAEVRVARDRAEALLVEVNHRVANSLQLVSSLILLQERALPEDALVARAALGETVARIEAISRVHRHLYTSEDVTRIDLDVYLRELIEQLQDTSCPEGGVTLSYAAVSELYVSANEAVSLGVILTELVTNAIKYAYPSGTGGVRINLSRERDEIALTVADDGVGSASEAEGGAKGTGLGTKIIGAMAGSLKGRIVHNPVAGTSVTVRFRHAG</sequence>
<dbReference type="CDD" id="cd00156">
    <property type="entry name" value="REC"/>
    <property type="match status" value="1"/>
</dbReference>
<feature type="domain" description="Response regulatory" evidence="11">
    <location>
        <begin position="7"/>
        <end position="121"/>
    </location>
</feature>
<gene>
    <name evidence="12" type="ORF">GGQ59_001992</name>
</gene>
<dbReference type="PANTHER" id="PTHR41523">
    <property type="entry name" value="TWO-COMPONENT SYSTEM SENSOR PROTEIN"/>
    <property type="match status" value="1"/>
</dbReference>
<keyword evidence="3 8" id="KW-0597">Phosphoprotein</keyword>
<dbReference type="InterPro" id="IPR003594">
    <property type="entry name" value="HATPase_dom"/>
</dbReference>
<evidence type="ECO:0000256" key="2">
    <source>
        <dbReference type="ARBA" id="ARBA00012438"/>
    </source>
</evidence>
<dbReference type="InterPro" id="IPR011006">
    <property type="entry name" value="CheY-like_superfamily"/>
</dbReference>
<dbReference type="Pfam" id="PF00072">
    <property type="entry name" value="Response_reg"/>
    <property type="match status" value="1"/>
</dbReference>
<dbReference type="Gene3D" id="3.40.50.2300">
    <property type="match status" value="1"/>
</dbReference>
<dbReference type="InterPro" id="IPR036890">
    <property type="entry name" value="HATPase_C_sf"/>
</dbReference>
<evidence type="ECO:0000256" key="6">
    <source>
        <dbReference type="ARBA" id="ARBA00022777"/>
    </source>
</evidence>
<feature type="coiled-coil region" evidence="9">
    <location>
        <begin position="126"/>
        <end position="153"/>
    </location>
</feature>
<dbReference type="AlphaFoldDB" id="A0A840I547"/>
<dbReference type="InterPro" id="IPR011495">
    <property type="entry name" value="Sig_transdc_His_kin_sub2_dim/P"/>
</dbReference>
<dbReference type="GO" id="GO:0004673">
    <property type="term" value="F:protein histidine kinase activity"/>
    <property type="evidence" value="ECO:0007669"/>
    <property type="project" value="UniProtKB-EC"/>
</dbReference>
<dbReference type="SMART" id="SM00387">
    <property type="entry name" value="HATPase_c"/>
    <property type="match status" value="1"/>
</dbReference>
<evidence type="ECO:0000256" key="7">
    <source>
        <dbReference type="ARBA" id="ARBA00022840"/>
    </source>
</evidence>
<keyword evidence="4" id="KW-0808">Transferase</keyword>
<dbReference type="InterPro" id="IPR001789">
    <property type="entry name" value="Sig_transdc_resp-reg_receiver"/>
</dbReference>
<evidence type="ECO:0000259" key="11">
    <source>
        <dbReference type="PROSITE" id="PS50110"/>
    </source>
</evidence>
<dbReference type="Pfam" id="PF07568">
    <property type="entry name" value="HisKA_2"/>
    <property type="match status" value="1"/>
</dbReference>
<evidence type="ECO:0000256" key="5">
    <source>
        <dbReference type="ARBA" id="ARBA00022741"/>
    </source>
</evidence>
<evidence type="ECO:0000313" key="12">
    <source>
        <dbReference type="EMBL" id="MBB4659455.1"/>
    </source>
</evidence>
<dbReference type="PANTHER" id="PTHR41523:SF8">
    <property type="entry name" value="ETHYLENE RESPONSE SENSOR PROTEIN"/>
    <property type="match status" value="1"/>
</dbReference>
<dbReference type="Pfam" id="PF02518">
    <property type="entry name" value="HATPase_c"/>
    <property type="match status" value="1"/>
</dbReference>
<dbReference type="GO" id="GO:0005524">
    <property type="term" value="F:ATP binding"/>
    <property type="evidence" value="ECO:0007669"/>
    <property type="project" value="UniProtKB-KW"/>
</dbReference>
<evidence type="ECO:0000256" key="4">
    <source>
        <dbReference type="ARBA" id="ARBA00022679"/>
    </source>
</evidence>
<dbReference type="PROSITE" id="PS50109">
    <property type="entry name" value="HIS_KIN"/>
    <property type="match status" value="1"/>
</dbReference>
<feature type="modified residue" description="4-aspartylphosphate" evidence="8">
    <location>
        <position position="56"/>
    </location>
</feature>
<dbReference type="SMART" id="SM00448">
    <property type="entry name" value="REC"/>
    <property type="match status" value="1"/>
</dbReference>
<evidence type="ECO:0000256" key="3">
    <source>
        <dbReference type="ARBA" id="ARBA00022553"/>
    </source>
</evidence>
<dbReference type="SUPFAM" id="SSF52172">
    <property type="entry name" value="CheY-like"/>
    <property type="match status" value="1"/>
</dbReference>
<keyword evidence="9" id="KW-0175">Coiled coil</keyword>
<name>A0A840I547_9PROT</name>
<evidence type="ECO:0000256" key="8">
    <source>
        <dbReference type="PROSITE-ProRule" id="PRU00169"/>
    </source>
</evidence>
<dbReference type="PROSITE" id="PS50110">
    <property type="entry name" value="RESPONSE_REGULATORY"/>
    <property type="match status" value="1"/>
</dbReference>
<dbReference type="RefSeq" id="WP_221400985.1">
    <property type="nucleotide sequence ID" value="NZ_JACHOB010000004.1"/>
</dbReference>
<keyword evidence="5" id="KW-0547">Nucleotide-binding</keyword>
<evidence type="ECO:0000256" key="9">
    <source>
        <dbReference type="SAM" id="Coils"/>
    </source>
</evidence>
<dbReference type="Proteomes" id="UP000563524">
    <property type="component" value="Unassembled WGS sequence"/>
</dbReference>
<dbReference type="Gene3D" id="3.30.565.10">
    <property type="entry name" value="Histidine kinase-like ATPase, C-terminal domain"/>
    <property type="match status" value="1"/>
</dbReference>
<feature type="domain" description="Histidine kinase" evidence="10">
    <location>
        <begin position="153"/>
        <end position="348"/>
    </location>
</feature>
<keyword evidence="13" id="KW-1185">Reference proteome</keyword>
<comment type="catalytic activity">
    <reaction evidence="1">
        <text>ATP + protein L-histidine = ADP + protein N-phospho-L-histidine.</text>
        <dbReference type="EC" id="2.7.13.3"/>
    </reaction>
</comment>
<dbReference type="GO" id="GO:0000160">
    <property type="term" value="P:phosphorelay signal transduction system"/>
    <property type="evidence" value="ECO:0007669"/>
    <property type="project" value="InterPro"/>
</dbReference>
<comment type="caution">
    <text evidence="12">The sequence shown here is derived from an EMBL/GenBank/DDBJ whole genome shotgun (WGS) entry which is preliminary data.</text>
</comment>
<dbReference type="EMBL" id="JACHOB010000004">
    <property type="protein sequence ID" value="MBB4659455.1"/>
    <property type="molecule type" value="Genomic_DNA"/>
</dbReference>
<evidence type="ECO:0000256" key="1">
    <source>
        <dbReference type="ARBA" id="ARBA00000085"/>
    </source>
</evidence>
<evidence type="ECO:0000313" key="13">
    <source>
        <dbReference type="Proteomes" id="UP000563524"/>
    </source>
</evidence>
<dbReference type="SUPFAM" id="SSF55874">
    <property type="entry name" value="ATPase domain of HSP90 chaperone/DNA topoisomerase II/histidine kinase"/>
    <property type="match status" value="1"/>
</dbReference>